<dbReference type="GO" id="GO:0005886">
    <property type="term" value="C:plasma membrane"/>
    <property type="evidence" value="ECO:0007669"/>
    <property type="project" value="TreeGrafter"/>
</dbReference>
<evidence type="ECO:0000256" key="2">
    <source>
        <dbReference type="ARBA" id="ARBA00006434"/>
    </source>
</evidence>
<feature type="transmembrane region" description="Helical" evidence="8">
    <location>
        <begin position="394"/>
        <end position="424"/>
    </location>
</feature>
<dbReference type="PROSITE" id="PS50283">
    <property type="entry name" value="NA_SOLUT_SYMP_3"/>
    <property type="match status" value="1"/>
</dbReference>
<feature type="transmembrane region" description="Helical" evidence="8">
    <location>
        <begin position="175"/>
        <end position="196"/>
    </location>
</feature>
<proteinExistence type="inferred from homology"/>
<keyword evidence="4 8" id="KW-0812">Transmembrane</keyword>
<dbReference type="Proteomes" id="UP000030624">
    <property type="component" value="Chromosome"/>
</dbReference>
<evidence type="ECO:0000256" key="7">
    <source>
        <dbReference type="RuleBase" id="RU362091"/>
    </source>
</evidence>
<comment type="similarity">
    <text evidence="2 7">Belongs to the sodium:solute symporter (SSF) (TC 2.A.21) family.</text>
</comment>
<evidence type="ECO:0000313" key="9">
    <source>
        <dbReference type="EMBL" id="AIY91010.1"/>
    </source>
</evidence>
<comment type="subcellular location">
    <subcellularLocation>
        <location evidence="1">Membrane</location>
        <topology evidence="1">Multi-pass membrane protein</topology>
    </subcellularLocation>
</comment>
<dbReference type="NCBIfam" id="TIGR03648">
    <property type="entry name" value="Na_symport_lg"/>
    <property type="match status" value="1"/>
</dbReference>
<feature type="transmembrane region" description="Helical" evidence="8">
    <location>
        <begin position="312"/>
        <end position="335"/>
    </location>
</feature>
<dbReference type="CDD" id="cd11480">
    <property type="entry name" value="SLC5sbd_u4"/>
    <property type="match status" value="1"/>
</dbReference>
<dbReference type="PANTHER" id="PTHR48086">
    <property type="entry name" value="SODIUM/PROLINE SYMPORTER-RELATED"/>
    <property type="match status" value="1"/>
</dbReference>
<dbReference type="InterPro" id="IPR018247">
    <property type="entry name" value="EF_Hand_1_Ca_BS"/>
</dbReference>
<name>A0A0A7GFZ6_GEOAI</name>
<dbReference type="KEGG" id="gac:GACE_1986"/>
<dbReference type="GeneID" id="24798559"/>
<feature type="transmembrane region" description="Helical" evidence="8">
    <location>
        <begin position="208"/>
        <end position="227"/>
    </location>
</feature>
<dbReference type="InterPro" id="IPR019899">
    <property type="entry name" value="Na/solute_symporter_VC_2705"/>
</dbReference>
<feature type="transmembrane region" description="Helical" evidence="8">
    <location>
        <begin position="105"/>
        <end position="123"/>
    </location>
</feature>
<dbReference type="Gene3D" id="1.20.1730.10">
    <property type="entry name" value="Sodium/glucose cotransporter"/>
    <property type="match status" value="1"/>
</dbReference>
<feature type="transmembrane region" description="Helical" evidence="8">
    <location>
        <begin position="478"/>
        <end position="500"/>
    </location>
</feature>
<dbReference type="RefSeq" id="WP_052400277.1">
    <property type="nucleotide sequence ID" value="NZ_CP009552.1"/>
</dbReference>
<feature type="transmembrane region" description="Helical" evidence="8">
    <location>
        <begin position="445"/>
        <end position="466"/>
    </location>
</feature>
<dbReference type="PROSITE" id="PS00018">
    <property type="entry name" value="EF_HAND_1"/>
    <property type="match status" value="1"/>
</dbReference>
<accession>A0A0A7GFZ6</accession>
<gene>
    <name evidence="9" type="ORF">GACE_1986</name>
</gene>
<feature type="transmembrane region" description="Helical" evidence="8">
    <location>
        <begin position="34"/>
        <end position="56"/>
    </location>
</feature>
<dbReference type="eggNOG" id="arCOG01317">
    <property type="taxonomic scope" value="Archaea"/>
</dbReference>
<reference evidence="9 10" key="1">
    <citation type="journal article" date="2015" name="Appl. Environ. Microbiol.">
        <title>The Geoglobus acetivorans genome: Fe(III) reduction, acetate utilization, autotrophic growth, and degradation of aromatic compounds in a hyperthermophilic archaeon.</title>
        <authorList>
            <person name="Mardanov A.V."/>
            <person name="Slododkina G.B."/>
            <person name="Slobodkin A.I."/>
            <person name="Beletsky A.V."/>
            <person name="Gavrilov S.N."/>
            <person name="Kublanov I.V."/>
            <person name="Bonch-Osmolovskaya E.A."/>
            <person name="Skryabin K.G."/>
            <person name="Ravin N.V."/>
        </authorList>
    </citation>
    <scope>NUCLEOTIDE SEQUENCE [LARGE SCALE GENOMIC DNA]</scope>
    <source>
        <strain evidence="9 10">SBH6</strain>
    </source>
</reference>
<organism evidence="9 10">
    <name type="scientific">Geoglobus acetivorans</name>
    <dbReference type="NCBI Taxonomy" id="565033"/>
    <lineage>
        <taxon>Archaea</taxon>
        <taxon>Methanobacteriati</taxon>
        <taxon>Methanobacteriota</taxon>
        <taxon>Archaeoglobi</taxon>
        <taxon>Archaeoglobales</taxon>
        <taxon>Archaeoglobaceae</taxon>
        <taxon>Geoglobus</taxon>
    </lineage>
</organism>
<evidence type="ECO:0000256" key="3">
    <source>
        <dbReference type="ARBA" id="ARBA00022448"/>
    </source>
</evidence>
<dbReference type="InterPro" id="IPR001734">
    <property type="entry name" value="Na/solute_symporter"/>
</dbReference>
<dbReference type="STRING" id="565033.GACE_1986"/>
<feature type="transmembrane region" description="Helical" evidence="8">
    <location>
        <begin position="9"/>
        <end position="28"/>
    </location>
</feature>
<dbReference type="InterPro" id="IPR050277">
    <property type="entry name" value="Sodium:Solute_Symporter"/>
</dbReference>
<feature type="transmembrane region" description="Helical" evidence="8">
    <location>
        <begin position="512"/>
        <end position="531"/>
    </location>
</feature>
<evidence type="ECO:0000256" key="1">
    <source>
        <dbReference type="ARBA" id="ARBA00004141"/>
    </source>
</evidence>
<dbReference type="GO" id="GO:0022857">
    <property type="term" value="F:transmembrane transporter activity"/>
    <property type="evidence" value="ECO:0007669"/>
    <property type="project" value="InterPro"/>
</dbReference>
<keyword evidence="5 8" id="KW-1133">Transmembrane helix</keyword>
<evidence type="ECO:0000256" key="4">
    <source>
        <dbReference type="ARBA" id="ARBA00022692"/>
    </source>
</evidence>
<keyword evidence="3" id="KW-0813">Transport</keyword>
<feature type="transmembrane region" description="Helical" evidence="8">
    <location>
        <begin position="77"/>
        <end position="99"/>
    </location>
</feature>
<feature type="transmembrane region" description="Helical" evidence="8">
    <location>
        <begin position="276"/>
        <end position="300"/>
    </location>
</feature>
<feature type="transmembrane region" description="Helical" evidence="8">
    <location>
        <begin position="543"/>
        <end position="564"/>
    </location>
</feature>
<evidence type="ECO:0000256" key="8">
    <source>
        <dbReference type="SAM" id="Phobius"/>
    </source>
</evidence>
<dbReference type="EMBL" id="CP009552">
    <property type="protein sequence ID" value="AIY91010.1"/>
    <property type="molecule type" value="Genomic_DNA"/>
</dbReference>
<sequence length="586" mass="62310">MGIFDEPKIAIPGIFLIYFVVVGALAAAGNIGAASAVAVFGSVLIYVTVALIMRSATTEAFYVAGRDVGAIPIGSSIASNWMSGASFVSMAGAIAILGYDGLPYIIGWTLGYVIAAVLIGPFVRRSGTYTVPEFIETRAGGWPVARLIAVLMLFIVSFTYLVAQLVATGVIIGRFLGISAIIGAMLGSLFVILFAGTGGWRSVVWVQVTQYWVLIVAYWIGFLLAAAKAGIFKPWPHIGYGALLSQLETREVAFGLKPFTEPFKVGFAGGTGLVNWILGALALMLGTVGLPHVLSQFYLVKDVRTARYGVGWGLTFIALLYLTAPVYAILARYAFSNVWGMPIDQAQTVGWIEKWMPTGLIHIVDKNANGLLDPAELAFHKDIVVIGMPDMWGLAWWVAVVVAVGGLAAALSTANGLLMVMTVGATRDIYKRFINPNVSEEREVWIGRGMLLLLALISAGAGARAIQDPTFSKYVALLVGWAFVFAASSFTPAVILGIFWKGLNRTGMIAGMFIGMAVALPYVLGLGLLGWQPVVIAGAKIGTIAWGVVGFLVNLVVSVVVSLATGGEKANTPEIIEFVDRMKIPE</sequence>
<evidence type="ECO:0000313" key="10">
    <source>
        <dbReference type="Proteomes" id="UP000030624"/>
    </source>
</evidence>
<evidence type="ECO:0000256" key="6">
    <source>
        <dbReference type="ARBA" id="ARBA00023136"/>
    </source>
</evidence>
<protein>
    <submittedName>
        <fullName evidence="9">Acetate permease ActP (Cation/acetate symporter)</fullName>
    </submittedName>
</protein>
<evidence type="ECO:0000256" key="5">
    <source>
        <dbReference type="ARBA" id="ARBA00022989"/>
    </source>
</evidence>
<keyword evidence="6 8" id="KW-0472">Membrane</keyword>
<feature type="transmembrane region" description="Helical" evidence="8">
    <location>
        <begin position="144"/>
        <end position="163"/>
    </location>
</feature>
<dbReference type="AlphaFoldDB" id="A0A0A7GFZ6"/>
<dbReference type="PANTHER" id="PTHR48086:SF5">
    <property type="entry name" value="NA(+):SOLUTE SYMPORTER (SSF FAMILY)"/>
    <property type="match status" value="1"/>
</dbReference>
<dbReference type="Pfam" id="PF00474">
    <property type="entry name" value="SSF"/>
    <property type="match status" value="1"/>
</dbReference>
<dbReference type="HOGENOM" id="CLU_018808_8_2_2"/>
<dbReference type="InterPro" id="IPR038377">
    <property type="entry name" value="Na/Glc_symporter_sf"/>
</dbReference>